<protein>
    <recommendedName>
        <fullName evidence="2">Phage capsid-like C-terminal domain-containing protein</fullName>
    </recommendedName>
</protein>
<sequence>MTLAEQLEALRATRAELEKKLTTVVEKSMGEKRSLNTAEQEEFDSITDQIKDLDGDIERFEKLLAIQAKSATPVAAIVKAQGSATAGGEGRTLEPAQLKTVDKTDAGIGFARMARCLAVSHVHHQNPLDVARAIYPNDERLHGIIQEKAAVQAASTGNATWAGNLITDGGVAFADFVEWLRPRSLLGQVSERLRNLPFDTPVLVQGSAGTAKWVKEGAAKPLTKWSYTRAKLTPLKVAAIAAATKETMMRATPAADALLRDELGRAVNQTIDTQFIDPDAAAVADEAPASILNGVPATTVPAGSDPDSIRAGAAALMNAIAGSNLSLAGSFWAMSERTAIALSLMVNPLGASEFPGINFTGGTFLGLPAFVSAYVPDDEDGAVIALIKGDEIFLGDEGGLQVSMSDQASLVMDDAPTMNSTTPTAQQVVSLWQTNSVAFLVERFINWQRRRTQAVAWARVNWGSGSVPSSS</sequence>
<accession>A0AB34TD67</accession>
<dbReference type="SUPFAM" id="SSF56563">
    <property type="entry name" value="Major capsid protein gp5"/>
    <property type="match status" value="1"/>
</dbReference>
<dbReference type="RefSeq" id="WP_053462898.1">
    <property type="nucleotide sequence ID" value="NZ_JZIW01000009.1"/>
</dbReference>
<name>A0AB34TD67_STEMA</name>
<reference evidence="3 4" key="1">
    <citation type="journal article" date="2015" name="Antimicrob. Agents Chemother.">
        <title>Whole-Genome Sequencing Identifies Emergence of a Quinolone Resistance Mutation in a Case of Stenotrophomonas maltophilia Bacteremia.</title>
        <authorList>
            <person name="Pak T.R."/>
            <person name="Altman D.R."/>
            <person name="Attie O."/>
            <person name="Sebra R."/>
            <person name="Hamula C.L."/>
            <person name="Lewis M."/>
            <person name="Deikus G."/>
            <person name="Newman L.C."/>
            <person name="Fang G."/>
            <person name="Hand J."/>
            <person name="Papel G."/>
            <person name="Wallach F."/>
            <person name="Schadt E.E."/>
            <person name="Huprikar S."/>
            <person name="van Bakel H."/>
            <person name="Kasarskis A."/>
            <person name="Bashir A."/>
        </authorList>
    </citation>
    <scope>NUCLEOTIDE SEQUENCE [LARGE SCALE GENOMIC DNA]</scope>
    <source>
        <strain evidence="3 4">ISMMS6</strain>
    </source>
</reference>
<dbReference type="InterPro" id="IPR024455">
    <property type="entry name" value="Phage_capsid"/>
</dbReference>
<organism evidence="3 4">
    <name type="scientific">Stenotrophomonas maltophilia</name>
    <name type="common">Pseudomonas maltophilia</name>
    <name type="synonym">Xanthomonas maltophilia</name>
    <dbReference type="NCBI Taxonomy" id="40324"/>
    <lineage>
        <taxon>Bacteria</taxon>
        <taxon>Pseudomonadati</taxon>
        <taxon>Pseudomonadota</taxon>
        <taxon>Gammaproteobacteria</taxon>
        <taxon>Lysobacterales</taxon>
        <taxon>Lysobacteraceae</taxon>
        <taxon>Stenotrophomonas</taxon>
        <taxon>Stenotrophomonas maltophilia group</taxon>
    </lineage>
</organism>
<evidence type="ECO:0000313" key="3">
    <source>
        <dbReference type="EMBL" id="KOO75358.1"/>
    </source>
</evidence>
<dbReference type="AlphaFoldDB" id="A0AB34TD67"/>
<dbReference type="EMBL" id="JZIW01000009">
    <property type="protein sequence ID" value="KOO75358.1"/>
    <property type="molecule type" value="Genomic_DNA"/>
</dbReference>
<dbReference type="Pfam" id="PF05065">
    <property type="entry name" value="Phage_capsid"/>
    <property type="match status" value="1"/>
</dbReference>
<gene>
    <name evidence="3" type="ORF">VL23_17610</name>
</gene>
<dbReference type="Gene3D" id="3.30.2400.10">
    <property type="entry name" value="Major capsid protein gp5"/>
    <property type="match status" value="1"/>
</dbReference>
<comment type="caution">
    <text evidence="3">The sequence shown here is derived from an EMBL/GenBank/DDBJ whole genome shotgun (WGS) entry which is preliminary data.</text>
</comment>
<dbReference type="Proteomes" id="UP000037632">
    <property type="component" value="Unassembled WGS sequence"/>
</dbReference>
<evidence type="ECO:0000259" key="2">
    <source>
        <dbReference type="Pfam" id="PF05065"/>
    </source>
</evidence>
<evidence type="ECO:0000256" key="1">
    <source>
        <dbReference type="ARBA" id="ARBA00004328"/>
    </source>
</evidence>
<dbReference type="InterPro" id="IPR054612">
    <property type="entry name" value="Phage_capsid-like_C"/>
</dbReference>
<feature type="domain" description="Phage capsid-like C-terminal" evidence="2">
    <location>
        <begin position="182"/>
        <end position="448"/>
    </location>
</feature>
<dbReference type="NCBIfam" id="TIGR01554">
    <property type="entry name" value="major_cap_HK97"/>
    <property type="match status" value="1"/>
</dbReference>
<proteinExistence type="predicted"/>
<evidence type="ECO:0000313" key="4">
    <source>
        <dbReference type="Proteomes" id="UP000037632"/>
    </source>
</evidence>
<comment type="subcellular location">
    <subcellularLocation>
        <location evidence="1">Virion</location>
    </subcellularLocation>
</comment>